<reference evidence="1" key="1">
    <citation type="submission" date="2022-07" db="EMBL/GenBank/DDBJ databases">
        <authorList>
            <person name="Wu T."/>
        </authorList>
    </citation>
    <scope>NUCLEOTIDE SEQUENCE</scope>
    <source>
        <strain evidence="1">SD-1</strain>
    </source>
</reference>
<protein>
    <submittedName>
        <fullName evidence="1">Uncharacterized protein</fullName>
    </submittedName>
</protein>
<accession>A0AAX3EJA2</accession>
<dbReference type="AlphaFoldDB" id="A0AAX3EJA2"/>
<organism evidence="1 2">
    <name type="scientific">Paenarthrobacter ureafaciens</name>
    <dbReference type="NCBI Taxonomy" id="37931"/>
    <lineage>
        <taxon>Bacteria</taxon>
        <taxon>Bacillati</taxon>
        <taxon>Actinomycetota</taxon>
        <taxon>Actinomycetes</taxon>
        <taxon>Micrococcales</taxon>
        <taxon>Micrococcaceae</taxon>
        <taxon>Paenarthrobacter</taxon>
    </lineage>
</organism>
<evidence type="ECO:0000313" key="1">
    <source>
        <dbReference type="EMBL" id="UYV98036.1"/>
    </source>
</evidence>
<sequence length="83" mass="9240">MSITLQLPMTFRSKRRAIPASTADQSFRTAEDRQALVAPGQISAFPWEGVYIEPSDESAESMARSTQPSRELEQFLAGLMYGE</sequence>
<keyword evidence="2" id="KW-1185">Reference proteome</keyword>
<name>A0AAX3EJA2_PAEUR</name>
<evidence type="ECO:0000313" key="2">
    <source>
        <dbReference type="Proteomes" id="UP001163293"/>
    </source>
</evidence>
<dbReference type="Proteomes" id="UP001163293">
    <property type="component" value="Chromosome"/>
</dbReference>
<gene>
    <name evidence="1" type="ORF">NL394_01970</name>
</gene>
<dbReference type="RefSeq" id="WP_182264029.1">
    <property type="nucleotide sequence ID" value="NZ_CP043010.1"/>
</dbReference>
<dbReference type="EMBL" id="CP101185">
    <property type="protein sequence ID" value="UYV98036.1"/>
    <property type="molecule type" value="Genomic_DNA"/>
</dbReference>
<proteinExistence type="predicted"/>